<dbReference type="VEuPathDB" id="VectorBase:AALFPA_054575"/>
<reference evidence="5" key="1">
    <citation type="journal article" date="2014" name="PLoS Negl. Trop. Dis.">
        <title>Identification and characterization of seminal fluid proteins in the Asian tiger mosquito, Aedes albopictus.</title>
        <authorList>
            <person name="Boes K.E."/>
            <person name="Ribeiro J.M."/>
            <person name="Wong A."/>
            <person name="Harrington L.C."/>
            <person name="Wolfner M.F."/>
            <person name="Sirot L.K."/>
        </authorList>
    </citation>
    <scope>NUCLEOTIDE SEQUENCE</scope>
    <source>
        <tissue evidence="5">Reproductive organs</tissue>
    </source>
</reference>
<evidence type="ECO:0000256" key="4">
    <source>
        <dbReference type="RuleBase" id="RU000363"/>
    </source>
</evidence>
<evidence type="ECO:0000256" key="2">
    <source>
        <dbReference type="ARBA" id="ARBA00022857"/>
    </source>
</evidence>
<dbReference type="FunFam" id="3.40.50.720:FF:000137">
    <property type="entry name" value="Hydroxysteroid (17-beta) dehydrogenase 3"/>
    <property type="match status" value="1"/>
</dbReference>
<dbReference type="GO" id="GO:0016491">
    <property type="term" value="F:oxidoreductase activity"/>
    <property type="evidence" value="ECO:0007669"/>
    <property type="project" value="UniProtKB-KW"/>
</dbReference>
<evidence type="ECO:0000256" key="1">
    <source>
        <dbReference type="ARBA" id="ARBA00006484"/>
    </source>
</evidence>
<sequence length="324" mass="35122">MANAYDIFSGVCVFVVSVQLLRKVFPWIYENLLGPKLFGSAVKLREMGSWALVTGATDGIGKAYAKALAKKGLNVVLVSRTLSKLEDVAKEIESESKVQTKVIAADFTGGAEIYETIAKQTTGLEIGVLVNNVGMSYANPERFLELPEQEKLVANLITCNIFSVTRMCNLFLPGMVERRKGVVINISSLSAVIPAPMLTVYAASKAFVDKFSDDLATEYAKHGILVQSVLPGPVATNMSKIRRSTWMACSPKSFVSNALSTLGIARHTTGYYPHSLLQLSIDMLGFVSPAVSRKITLKTMENIRARAVKRAVSKGESSKGESSK</sequence>
<dbReference type="EMBL" id="GAPW01002603">
    <property type="protein sequence ID" value="JAC10995.1"/>
    <property type="molecule type" value="mRNA"/>
</dbReference>
<keyword evidence="3" id="KW-0560">Oxidoreductase</keyword>
<dbReference type="PIRSF" id="PIRSF000126">
    <property type="entry name" value="11-beta-HSD1"/>
    <property type="match status" value="1"/>
</dbReference>
<dbReference type="Gene3D" id="3.40.50.720">
    <property type="entry name" value="NAD(P)-binding Rossmann-like Domain"/>
    <property type="match status" value="1"/>
</dbReference>
<dbReference type="SUPFAM" id="SSF51735">
    <property type="entry name" value="NAD(P)-binding Rossmann-fold domains"/>
    <property type="match status" value="1"/>
</dbReference>
<dbReference type="GO" id="GO:0005783">
    <property type="term" value="C:endoplasmic reticulum"/>
    <property type="evidence" value="ECO:0007669"/>
    <property type="project" value="TreeGrafter"/>
</dbReference>
<dbReference type="PANTHER" id="PTHR43899">
    <property type="entry name" value="RH59310P"/>
    <property type="match status" value="1"/>
</dbReference>
<evidence type="ECO:0000313" key="5">
    <source>
        <dbReference type="EMBL" id="JAC10995.1"/>
    </source>
</evidence>
<keyword evidence="2" id="KW-0521">NADP</keyword>
<proteinExistence type="evidence at transcript level"/>
<dbReference type="VEuPathDB" id="VectorBase:AALC636_032240"/>
<accession>A0A023EPQ8</accession>
<comment type="similarity">
    <text evidence="1 4">Belongs to the short-chain dehydrogenases/reductases (SDR) family.</text>
</comment>
<dbReference type="AlphaFoldDB" id="A0A023EPQ8"/>
<dbReference type="CDD" id="cd05356">
    <property type="entry name" value="17beta-HSD1_like_SDR_c"/>
    <property type="match status" value="1"/>
</dbReference>
<dbReference type="Pfam" id="PF00106">
    <property type="entry name" value="adh_short"/>
    <property type="match status" value="1"/>
</dbReference>
<organism evidence="5">
    <name type="scientific">Aedes albopictus</name>
    <name type="common">Asian tiger mosquito</name>
    <name type="synonym">Stegomyia albopicta</name>
    <dbReference type="NCBI Taxonomy" id="7160"/>
    <lineage>
        <taxon>Eukaryota</taxon>
        <taxon>Metazoa</taxon>
        <taxon>Ecdysozoa</taxon>
        <taxon>Arthropoda</taxon>
        <taxon>Hexapoda</taxon>
        <taxon>Insecta</taxon>
        <taxon>Pterygota</taxon>
        <taxon>Neoptera</taxon>
        <taxon>Endopterygota</taxon>
        <taxon>Diptera</taxon>
        <taxon>Nematocera</taxon>
        <taxon>Culicoidea</taxon>
        <taxon>Culicidae</taxon>
        <taxon>Culicinae</taxon>
        <taxon>Aedini</taxon>
        <taxon>Aedes</taxon>
        <taxon>Stegomyia</taxon>
    </lineage>
</organism>
<dbReference type="PRINTS" id="PR00081">
    <property type="entry name" value="GDHRDH"/>
</dbReference>
<dbReference type="VEuPathDB" id="VectorBase:AALF011045"/>
<dbReference type="InterPro" id="IPR036291">
    <property type="entry name" value="NAD(P)-bd_dom_sf"/>
</dbReference>
<evidence type="ECO:0000256" key="3">
    <source>
        <dbReference type="ARBA" id="ARBA00023002"/>
    </source>
</evidence>
<dbReference type="PRINTS" id="PR00080">
    <property type="entry name" value="SDRFAMILY"/>
</dbReference>
<dbReference type="InterPro" id="IPR051019">
    <property type="entry name" value="VLCFA-Steroid_DH"/>
</dbReference>
<name>A0A023EPQ8_AEDAL</name>
<dbReference type="PANTHER" id="PTHR43899:SF13">
    <property type="entry name" value="RH59310P"/>
    <property type="match status" value="1"/>
</dbReference>
<protein>
    <submittedName>
        <fullName evidence="5">Putative 17 beta-hydroxysteroid dehydrogenase type 3</fullName>
    </submittedName>
</protein>
<dbReference type="InterPro" id="IPR002347">
    <property type="entry name" value="SDR_fam"/>
</dbReference>